<dbReference type="PANTHER" id="PTHR30151:SF0">
    <property type="entry name" value="ABC TRANSPORTER PERMEASE PROTEIN MJ0413-RELATED"/>
    <property type="match status" value="1"/>
</dbReference>
<dbReference type="GO" id="GO:0055085">
    <property type="term" value="P:transmembrane transport"/>
    <property type="evidence" value="ECO:0007669"/>
    <property type="project" value="InterPro"/>
</dbReference>
<evidence type="ECO:0000313" key="9">
    <source>
        <dbReference type="EMBL" id="TGC10938.1"/>
    </source>
</evidence>
<evidence type="ECO:0000256" key="7">
    <source>
        <dbReference type="RuleBase" id="RU363032"/>
    </source>
</evidence>
<dbReference type="Proteomes" id="UP000297295">
    <property type="component" value="Unassembled WGS sequence"/>
</dbReference>
<dbReference type="SUPFAM" id="SSF161098">
    <property type="entry name" value="MetI-like"/>
    <property type="match status" value="1"/>
</dbReference>
<evidence type="ECO:0000256" key="1">
    <source>
        <dbReference type="ARBA" id="ARBA00004651"/>
    </source>
</evidence>
<keyword evidence="3" id="KW-1003">Cell membrane</keyword>
<evidence type="ECO:0000259" key="8">
    <source>
        <dbReference type="PROSITE" id="PS50928"/>
    </source>
</evidence>
<name>A0A4E0PXJ7_9EURY</name>
<feature type="transmembrane region" description="Helical" evidence="7">
    <location>
        <begin position="87"/>
        <end position="109"/>
    </location>
</feature>
<keyword evidence="2 7" id="KW-0813">Transport</keyword>
<protein>
    <submittedName>
        <fullName evidence="9">ABC transporter permease</fullName>
    </submittedName>
</protein>
<dbReference type="CDD" id="cd06261">
    <property type="entry name" value="TM_PBP2"/>
    <property type="match status" value="1"/>
</dbReference>
<reference evidence="9 10" key="1">
    <citation type="submission" date="2017-11" db="EMBL/GenBank/DDBJ databases">
        <title>Isolation and Characterization of Methanogenic Archaea from Saline Meromictic Lake at Siberia.</title>
        <authorList>
            <person name="Shen Y."/>
            <person name="Huang H.-H."/>
            <person name="Lai M.-C."/>
            <person name="Chen S.-C."/>
        </authorList>
    </citation>
    <scope>NUCLEOTIDE SEQUENCE [LARGE SCALE GENOMIC DNA]</scope>
    <source>
        <strain evidence="9 10">SY-01</strain>
    </source>
</reference>
<organism evidence="9 10">
    <name type="scientific">Methanolobus halotolerans</name>
    <dbReference type="NCBI Taxonomy" id="2052935"/>
    <lineage>
        <taxon>Archaea</taxon>
        <taxon>Methanobacteriati</taxon>
        <taxon>Methanobacteriota</taxon>
        <taxon>Stenosarchaea group</taxon>
        <taxon>Methanomicrobia</taxon>
        <taxon>Methanosarcinales</taxon>
        <taxon>Methanosarcinaceae</taxon>
        <taxon>Methanolobus</taxon>
    </lineage>
</organism>
<comment type="caution">
    <text evidence="9">The sequence shown here is derived from an EMBL/GenBank/DDBJ whole genome shotgun (WGS) entry which is preliminary data.</text>
</comment>
<dbReference type="RefSeq" id="WP_135388466.1">
    <property type="nucleotide sequence ID" value="NZ_PGGK01000002.1"/>
</dbReference>
<feature type="transmembrane region" description="Helical" evidence="7">
    <location>
        <begin position="121"/>
        <end position="140"/>
    </location>
</feature>
<feature type="transmembrane region" description="Helical" evidence="7">
    <location>
        <begin position="16"/>
        <end position="34"/>
    </location>
</feature>
<dbReference type="EMBL" id="PGGK01000002">
    <property type="protein sequence ID" value="TGC10938.1"/>
    <property type="molecule type" value="Genomic_DNA"/>
</dbReference>
<comment type="subcellular location">
    <subcellularLocation>
        <location evidence="1 7">Cell membrane</location>
        <topology evidence="1 7">Multi-pass membrane protein</topology>
    </subcellularLocation>
</comment>
<accession>A0A4E0PXJ7</accession>
<keyword evidence="5 7" id="KW-1133">Transmembrane helix</keyword>
<comment type="similarity">
    <text evidence="7">Belongs to the binding-protein-dependent transport system permease family.</text>
</comment>
<gene>
    <name evidence="9" type="ORF">CUN85_01930</name>
</gene>
<proteinExistence type="inferred from homology"/>
<dbReference type="AlphaFoldDB" id="A0A4E0PXJ7"/>
<evidence type="ECO:0000313" key="10">
    <source>
        <dbReference type="Proteomes" id="UP000297295"/>
    </source>
</evidence>
<dbReference type="Pfam" id="PF00528">
    <property type="entry name" value="BPD_transp_1"/>
    <property type="match status" value="1"/>
</dbReference>
<feature type="transmembrane region" description="Helical" evidence="7">
    <location>
        <begin position="146"/>
        <end position="165"/>
    </location>
</feature>
<evidence type="ECO:0000256" key="2">
    <source>
        <dbReference type="ARBA" id="ARBA00022448"/>
    </source>
</evidence>
<dbReference type="Gene3D" id="1.10.3720.10">
    <property type="entry name" value="MetI-like"/>
    <property type="match status" value="1"/>
</dbReference>
<sequence length="279" mass="31333">MVRVGFQNLKNKGVEILSIISALVIWQLIAVYVVQNKFFLPSFTDVSLAFVSVVSRQVDFPLSFLSFSMDIPLPVLVVDLLFSMMHFLIGLIAALAIGMPVGMLMGWFRSVDRIFDPLIEIVRPIPPLAWIPFAIIWIGLNPFGAGFVIFIGALFPIIINTFTGFKNIPRIYVEAAKVLGCNTDRDLIRQVALPSALPSIVAGVRIAMGVGWMCLVAAEMFGVSKNGLGFKIWHHYYLHNMDFVLVYMLVLGFLGLLIDRLLRYYLEGRFLKWRTGVVM</sequence>
<feature type="transmembrane region" description="Helical" evidence="7">
    <location>
        <begin position="243"/>
        <end position="262"/>
    </location>
</feature>
<dbReference type="GO" id="GO:0005886">
    <property type="term" value="C:plasma membrane"/>
    <property type="evidence" value="ECO:0007669"/>
    <property type="project" value="UniProtKB-SubCell"/>
</dbReference>
<dbReference type="InterPro" id="IPR000515">
    <property type="entry name" value="MetI-like"/>
</dbReference>
<keyword evidence="4 7" id="KW-0812">Transmembrane</keyword>
<feature type="domain" description="ABC transmembrane type-1" evidence="8">
    <location>
        <begin position="80"/>
        <end position="262"/>
    </location>
</feature>
<keyword evidence="10" id="KW-1185">Reference proteome</keyword>
<evidence type="ECO:0000256" key="4">
    <source>
        <dbReference type="ARBA" id="ARBA00022692"/>
    </source>
</evidence>
<evidence type="ECO:0000256" key="6">
    <source>
        <dbReference type="ARBA" id="ARBA00023136"/>
    </source>
</evidence>
<dbReference type="PANTHER" id="PTHR30151">
    <property type="entry name" value="ALKANE SULFONATE ABC TRANSPORTER-RELATED, MEMBRANE SUBUNIT"/>
    <property type="match status" value="1"/>
</dbReference>
<evidence type="ECO:0000256" key="3">
    <source>
        <dbReference type="ARBA" id="ARBA00022475"/>
    </source>
</evidence>
<keyword evidence="6 7" id="KW-0472">Membrane</keyword>
<feature type="transmembrane region" description="Helical" evidence="7">
    <location>
        <begin position="202"/>
        <end position="223"/>
    </location>
</feature>
<dbReference type="PROSITE" id="PS50928">
    <property type="entry name" value="ABC_TM1"/>
    <property type="match status" value="1"/>
</dbReference>
<dbReference type="InterPro" id="IPR035906">
    <property type="entry name" value="MetI-like_sf"/>
</dbReference>
<dbReference type="OrthoDB" id="50379at2157"/>
<evidence type="ECO:0000256" key="5">
    <source>
        <dbReference type="ARBA" id="ARBA00022989"/>
    </source>
</evidence>